<reference evidence="2 3" key="1">
    <citation type="journal article" date="2018" name="PLoS ONE">
        <title>The draft genome of Kipferlia bialata reveals reductive genome evolution in fornicate parasites.</title>
        <authorList>
            <person name="Tanifuji G."/>
            <person name="Takabayashi S."/>
            <person name="Kume K."/>
            <person name="Takagi M."/>
            <person name="Nakayama T."/>
            <person name="Kamikawa R."/>
            <person name="Inagaki Y."/>
            <person name="Hashimoto T."/>
        </authorList>
    </citation>
    <scope>NUCLEOTIDE SEQUENCE [LARGE SCALE GENOMIC DNA]</scope>
    <source>
        <strain evidence="2">NY0173</strain>
    </source>
</reference>
<accession>A0A9K3CLY0</accession>
<protein>
    <submittedName>
        <fullName evidence="2">Uncharacterized protein</fullName>
    </submittedName>
</protein>
<comment type="caution">
    <text evidence="2">The sequence shown here is derived from an EMBL/GenBank/DDBJ whole genome shotgun (WGS) entry which is preliminary data.</text>
</comment>
<evidence type="ECO:0000313" key="3">
    <source>
        <dbReference type="Proteomes" id="UP000265618"/>
    </source>
</evidence>
<feature type="compositionally biased region" description="Acidic residues" evidence="1">
    <location>
        <begin position="476"/>
        <end position="494"/>
    </location>
</feature>
<evidence type="ECO:0000313" key="2">
    <source>
        <dbReference type="EMBL" id="GIQ79389.1"/>
    </source>
</evidence>
<sequence length="683" mass="75848">MILTSATHFSDSYFRHLHTLASRIQDDVQADAALQELGAILEDDMEDLSDTVFPADVPCQLEILYALRHYLGREHSCSMGDGQIESLQACVDYLGLHGDEEENGCSILMRNLTCLEVVMKAIEELNLTGPGMNVQSTGNATAIQPGPILRSLTVCVLLPSAWRVLTHPIYKYVLDPDRNYDMTEYGYLLAWLLVGGIYYSEDASTFLPVTLAVHQGLFASVLVPYFPFGSENTELFFDACECLRSRLLVEDGYLRPEAKQWFPYLFGSVSMGVPECVVNTLSLCATECARQCSNMTEQDGWCTDSIRRASLKARQGVMTPIRSFLTLHETGAFELTTPVSVQRLVIPSVFSNGCRALQIGLNRAILVSRAETRRESGFSATTVRVSEPEPLASLKIGRVMGPDAEWLTTTYYGSNPICINGQVYVWNSSIGISVLSLDTGVWENMQVYSRLNRVTLARLSDSLLIILPAPERLEPDTDTDGEGSETVDMEEESPGEADMGVVVPWIYDTDTQELRKGTESPAVFHMNADWDIQCETIGSVMLLSASDRDHPSKICLSYAISALHQEGQWTQVSGRDSATIKGIHMRGIGGGLLLSFDRHGHVFGYDTVSNLASSVLFTLPEIDGLMERYTSCRLSEDSMLLIGQKDTRIPYIHKGYVLYIDSDCLRDRCESDSRKRGVQRVLR</sequence>
<dbReference type="AlphaFoldDB" id="A0A9K3CLY0"/>
<feature type="region of interest" description="Disordered" evidence="1">
    <location>
        <begin position="472"/>
        <end position="494"/>
    </location>
</feature>
<dbReference type="EMBL" id="BDIP01000002">
    <property type="protein sequence ID" value="GIQ79389.1"/>
    <property type="molecule type" value="Genomic_DNA"/>
</dbReference>
<organism evidence="2 3">
    <name type="scientific">Kipferlia bialata</name>
    <dbReference type="NCBI Taxonomy" id="797122"/>
    <lineage>
        <taxon>Eukaryota</taxon>
        <taxon>Metamonada</taxon>
        <taxon>Carpediemonas-like organisms</taxon>
        <taxon>Kipferlia</taxon>
    </lineage>
</organism>
<dbReference type="Proteomes" id="UP000265618">
    <property type="component" value="Unassembled WGS sequence"/>
</dbReference>
<proteinExistence type="predicted"/>
<keyword evidence="3" id="KW-1185">Reference proteome</keyword>
<name>A0A9K3CLY0_9EUKA</name>
<gene>
    <name evidence="2" type="ORF">KIPB_000032</name>
</gene>
<evidence type="ECO:0000256" key="1">
    <source>
        <dbReference type="SAM" id="MobiDB-lite"/>
    </source>
</evidence>